<evidence type="ECO:0000259" key="2">
    <source>
        <dbReference type="Pfam" id="PF14258"/>
    </source>
</evidence>
<gene>
    <name evidence="3" type="ordered locus">NP_3486A</name>
</gene>
<name>A0A1U7EXE4_NATPD</name>
<evidence type="ECO:0000313" key="3">
    <source>
        <dbReference type="EMBL" id="CAI49834.1"/>
    </source>
</evidence>
<organism evidence="3 4">
    <name type="scientific">Natronomonas pharaonis (strain ATCC 35678 / DSM 2160 / CIP 103997 / JCM 8858 / NBRC 14720 / NCIMB 2260 / Gabara)</name>
    <name type="common">Halobacterium pharaonis</name>
    <dbReference type="NCBI Taxonomy" id="348780"/>
    <lineage>
        <taxon>Archaea</taxon>
        <taxon>Methanobacteriati</taxon>
        <taxon>Methanobacteriota</taxon>
        <taxon>Stenosarchaea group</taxon>
        <taxon>Halobacteria</taxon>
        <taxon>Halobacteriales</taxon>
        <taxon>Natronomonadaceae</taxon>
        <taxon>Natronomonas</taxon>
    </lineage>
</organism>
<evidence type="ECO:0000256" key="1">
    <source>
        <dbReference type="SAM" id="MobiDB-lite"/>
    </source>
</evidence>
<dbReference type="InterPro" id="IPR029062">
    <property type="entry name" value="Class_I_gatase-like"/>
</dbReference>
<sequence>MSSDSRSLVGVFVLVFAVTVGAVVVGSIGLDMVGEQPEVEEDHWNLDAVAPEGAETGGEIAMDSFEAENTVVVHVPPSVPAGGGIAMPIEDDTDLDEASVGSIGGAERDISPLASTLAENGHEVVFYQDEFEDGPLDETLAEADGFISTGVGMLSGEETDAVEEFADSGGRVVLTANPGSAGPATDVGSSFGLYADFGYVYDMAENDHNYLSVFVEPADGSPLTDGVDRAVFRGAAPVGASDGSGTFETSDSAQISTTRETGSYTVAATSGDVALVGDSSFMSPENAKRADNNVLVGNVADYLVTGGPVTMDLDDDDEPEPGPAPPGDPDDDVDVEPIQP</sequence>
<feature type="region of interest" description="Disordered" evidence="1">
    <location>
        <begin position="306"/>
        <end position="340"/>
    </location>
</feature>
<dbReference type="KEGG" id="nph:NP_3486A"/>
<feature type="region of interest" description="Disordered" evidence="1">
    <location>
        <begin position="240"/>
        <end position="259"/>
    </location>
</feature>
<dbReference type="GeneID" id="3701786"/>
<reference evidence="3 4" key="1">
    <citation type="journal article" date="2005" name="Genome Res.">
        <title>Living with two extremes: conclusions from the genome sequence of Natronomonas pharaonis.</title>
        <authorList>
            <person name="Falb M."/>
            <person name="Pfeiffer F."/>
            <person name="Palm P."/>
            <person name="Rodewald K."/>
            <person name="Hickmann V."/>
            <person name="Tittor J."/>
            <person name="Oesterhelt D."/>
        </authorList>
    </citation>
    <scope>NUCLEOTIDE SEQUENCE [LARGE SCALE GENOMIC DNA]</scope>
    <source>
        <strain evidence="4">ATCC 35678 / DSM 2160 / CIP 103997 / JCM 8858 / NBRC 14720 / NCIMB 2260 / Gabara</strain>
    </source>
</reference>
<dbReference type="InterPro" id="IPR025646">
    <property type="entry name" value="DUF4350"/>
</dbReference>
<dbReference type="STRING" id="348780.NP_3486A"/>
<dbReference type="EMBL" id="CR936257">
    <property type="protein sequence ID" value="CAI49834.1"/>
    <property type="molecule type" value="Genomic_DNA"/>
</dbReference>
<dbReference type="HOGENOM" id="CLU_065735_1_0_2"/>
<feature type="domain" description="DUF4350" evidence="2">
    <location>
        <begin position="115"/>
        <end position="296"/>
    </location>
</feature>
<evidence type="ECO:0000313" key="4">
    <source>
        <dbReference type="Proteomes" id="UP000002698"/>
    </source>
</evidence>
<protein>
    <submittedName>
        <fullName evidence="3">GATase domain protein</fullName>
    </submittedName>
</protein>
<feature type="compositionally biased region" description="Acidic residues" evidence="1">
    <location>
        <begin position="328"/>
        <end position="340"/>
    </location>
</feature>
<dbReference type="SUPFAM" id="SSF52317">
    <property type="entry name" value="Class I glutamine amidotransferase-like"/>
    <property type="match status" value="1"/>
</dbReference>
<accession>A0A1U7EXE4</accession>
<dbReference type="Proteomes" id="UP000002698">
    <property type="component" value="Chromosome"/>
</dbReference>
<keyword evidence="4" id="KW-1185">Reference proteome</keyword>
<feature type="compositionally biased region" description="Polar residues" evidence="1">
    <location>
        <begin position="243"/>
        <end position="259"/>
    </location>
</feature>
<dbReference type="OrthoDB" id="239338at2157"/>
<dbReference type="EnsemblBacteria" id="CAI49834">
    <property type="protein sequence ID" value="CAI49834"/>
    <property type="gene ID" value="NP_3486A"/>
</dbReference>
<dbReference type="eggNOG" id="arCOG01312">
    <property type="taxonomic scope" value="Archaea"/>
</dbReference>
<dbReference type="AlphaFoldDB" id="A0A1U7EXE4"/>
<dbReference type="RefSeq" id="WP_011323454.1">
    <property type="nucleotide sequence ID" value="NC_007426.1"/>
</dbReference>
<dbReference type="Pfam" id="PF14258">
    <property type="entry name" value="DUF4350"/>
    <property type="match status" value="1"/>
</dbReference>
<proteinExistence type="predicted"/>